<comment type="caution">
    <text evidence="10">The sequence shown here is derived from an EMBL/GenBank/DDBJ whole genome shotgun (WGS) entry which is preliminary data.</text>
</comment>
<dbReference type="InterPro" id="IPR036236">
    <property type="entry name" value="Znf_C2H2_sf"/>
</dbReference>
<evidence type="ECO:0000256" key="4">
    <source>
        <dbReference type="ARBA" id="ARBA00022771"/>
    </source>
</evidence>
<dbReference type="PROSITE" id="PS00028">
    <property type="entry name" value="ZINC_FINGER_C2H2_1"/>
    <property type="match status" value="3"/>
</dbReference>
<sequence>MCGCNSAPSSPGHRLGSGCVEKLHPLPTLCTIFTTCVGMSGRRIATAPYRPFDTVDHQLLLTMLRSIGLKDTVLSWFSSYLSDRSFTAHEASHHHHHHHHHQQQVAQNSLLPLLGAPVEPPDQKPMLPIPITQKPQPSSEPIKDTVVIKKEKPKTSFICTYCSKAFRDSYHLRRHESCHTGIKLVSRPKKTQTTPVVPLISTIAGDHSRTSLVSTIAGILSTVTTSSSTTIPSASTSLPTMPVTQPVKKPSKPVKKNHACEMCGKAFRDVYHLNRHKLSHSDEKPFECPVCNQRFKRKDRMTYHVRSHEGGITKPYTCSVCGKGFSRYVHTCS</sequence>
<organism evidence="10 11">
    <name type="scientific">Ranitomeya imitator</name>
    <name type="common">mimic poison frog</name>
    <dbReference type="NCBI Taxonomy" id="111125"/>
    <lineage>
        <taxon>Eukaryota</taxon>
        <taxon>Metazoa</taxon>
        <taxon>Chordata</taxon>
        <taxon>Craniata</taxon>
        <taxon>Vertebrata</taxon>
        <taxon>Euteleostomi</taxon>
        <taxon>Amphibia</taxon>
        <taxon>Batrachia</taxon>
        <taxon>Anura</taxon>
        <taxon>Neobatrachia</taxon>
        <taxon>Hyloidea</taxon>
        <taxon>Dendrobatidae</taxon>
        <taxon>Dendrobatinae</taxon>
        <taxon>Ranitomeya</taxon>
    </lineage>
</organism>
<evidence type="ECO:0000256" key="6">
    <source>
        <dbReference type="ARBA" id="ARBA00023242"/>
    </source>
</evidence>
<keyword evidence="3" id="KW-0677">Repeat</keyword>
<dbReference type="PANTHER" id="PTHR16515:SF49">
    <property type="entry name" value="GASTRULA ZINC FINGER PROTEIN XLCGF49.1-LIKE-RELATED"/>
    <property type="match status" value="1"/>
</dbReference>
<evidence type="ECO:0000313" key="11">
    <source>
        <dbReference type="Proteomes" id="UP001176940"/>
    </source>
</evidence>
<feature type="compositionally biased region" description="Low complexity" evidence="8">
    <location>
        <begin position="230"/>
        <end position="248"/>
    </location>
</feature>
<feature type="domain" description="C2H2-type" evidence="9">
    <location>
        <begin position="258"/>
        <end position="285"/>
    </location>
</feature>
<feature type="region of interest" description="Disordered" evidence="8">
    <location>
        <begin position="230"/>
        <end position="253"/>
    </location>
</feature>
<evidence type="ECO:0000256" key="7">
    <source>
        <dbReference type="PROSITE-ProRule" id="PRU00042"/>
    </source>
</evidence>
<protein>
    <recommendedName>
        <fullName evidence="9">C2H2-type domain-containing protein</fullName>
    </recommendedName>
</protein>
<evidence type="ECO:0000256" key="1">
    <source>
        <dbReference type="ARBA" id="ARBA00004123"/>
    </source>
</evidence>
<evidence type="ECO:0000259" key="9">
    <source>
        <dbReference type="PROSITE" id="PS50157"/>
    </source>
</evidence>
<evidence type="ECO:0000256" key="3">
    <source>
        <dbReference type="ARBA" id="ARBA00022737"/>
    </source>
</evidence>
<dbReference type="SUPFAM" id="SSF57667">
    <property type="entry name" value="beta-beta-alpha zinc fingers"/>
    <property type="match status" value="2"/>
</dbReference>
<proteinExistence type="predicted"/>
<evidence type="ECO:0000256" key="8">
    <source>
        <dbReference type="SAM" id="MobiDB-lite"/>
    </source>
</evidence>
<dbReference type="Proteomes" id="UP001176940">
    <property type="component" value="Unassembled WGS sequence"/>
</dbReference>
<reference evidence="10" key="1">
    <citation type="submission" date="2023-07" db="EMBL/GenBank/DDBJ databases">
        <authorList>
            <person name="Stuckert A."/>
        </authorList>
    </citation>
    <scope>NUCLEOTIDE SEQUENCE</scope>
</reference>
<dbReference type="PROSITE" id="PS50157">
    <property type="entry name" value="ZINC_FINGER_C2H2_2"/>
    <property type="match status" value="3"/>
</dbReference>
<comment type="subcellular location">
    <subcellularLocation>
        <location evidence="1">Nucleus</location>
    </subcellularLocation>
</comment>
<accession>A0ABN9MD98</accession>
<dbReference type="InterPro" id="IPR013087">
    <property type="entry name" value="Znf_C2H2_type"/>
</dbReference>
<keyword evidence="6" id="KW-0539">Nucleus</keyword>
<dbReference type="InterPro" id="IPR050331">
    <property type="entry name" value="Zinc_finger"/>
</dbReference>
<evidence type="ECO:0000313" key="10">
    <source>
        <dbReference type="EMBL" id="CAJ0964170.1"/>
    </source>
</evidence>
<keyword evidence="2" id="KW-0479">Metal-binding</keyword>
<gene>
    <name evidence="10" type="ORF">RIMI_LOCUS18952975</name>
</gene>
<evidence type="ECO:0000256" key="2">
    <source>
        <dbReference type="ARBA" id="ARBA00022723"/>
    </source>
</evidence>
<keyword evidence="5" id="KW-0862">Zinc</keyword>
<name>A0ABN9MD98_9NEOB</name>
<dbReference type="EMBL" id="CAUEEQ010059199">
    <property type="protein sequence ID" value="CAJ0964170.1"/>
    <property type="molecule type" value="Genomic_DNA"/>
</dbReference>
<dbReference type="Pfam" id="PF00096">
    <property type="entry name" value="zf-C2H2"/>
    <property type="match status" value="2"/>
</dbReference>
<evidence type="ECO:0000256" key="5">
    <source>
        <dbReference type="ARBA" id="ARBA00022833"/>
    </source>
</evidence>
<dbReference type="Gene3D" id="3.30.160.60">
    <property type="entry name" value="Classic Zinc Finger"/>
    <property type="match status" value="3"/>
</dbReference>
<feature type="domain" description="C2H2-type" evidence="9">
    <location>
        <begin position="157"/>
        <end position="184"/>
    </location>
</feature>
<dbReference type="PANTHER" id="PTHR16515">
    <property type="entry name" value="PR DOMAIN ZINC FINGER PROTEIN"/>
    <property type="match status" value="1"/>
</dbReference>
<keyword evidence="4 7" id="KW-0863">Zinc-finger</keyword>
<dbReference type="Pfam" id="PF13894">
    <property type="entry name" value="zf-C2H2_4"/>
    <property type="match status" value="1"/>
</dbReference>
<dbReference type="SMART" id="SM00355">
    <property type="entry name" value="ZnF_C2H2"/>
    <property type="match status" value="3"/>
</dbReference>
<feature type="region of interest" description="Disordered" evidence="8">
    <location>
        <begin position="122"/>
        <end position="141"/>
    </location>
</feature>
<feature type="domain" description="C2H2-type" evidence="9">
    <location>
        <begin position="286"/>
        <end position="310"/>
    </location>
</feature>
<keyword evidence="11" id="KW-1185">Reference proteome</keyword>